<feature type="transmembrane region" description="Helical" evidence="1">
    <location>
        <begin position="97"/>
        <end position="116"/>
    </location>
</feature>
<accession>A0A2T2P3U7</accession>
<keyword evidence="1" id="KW-0472">Membrane</keyword>
<dbReference type="EMBL" id="KZ678130">
    <property type="protein sequence ID" value="PSN72293.1"/>
    <property type="molecule type" value="Genomic_DNA"/>
</dbReference>
<proteinExistence type="predicted"/>
<feature type="chain" id="PRO_5015779817" evidence="2">
    <location>
        <begin position="28"/>
        <end position="147"/>
    </location>
</feature>
<keyword evidence="1" id="KW-1133">Transmembrane helix</keyword>
<gene>
    <name evidence="3" type="ORF">BS50DRAFT_248297</name>
</gene>
<evidence type="ECO:0000256" key="2">
    <source>
        <dbReference type="SAM" id="SignalP"/>
    </source>
</evidence>
<name>A0A2T2P3U7_CORCC</name>
<evidence type="ECO:0000313" key="3">
    <source>
        <dbReference type="EMBL" id="PSN72293.1"/>
    </source>
</evidence>
<feature type="transmembrane region" description="Helical" evidence="1">
    <location>
        <begin position="64"/>
        <end position="85"/>
    </location>
</feature>
<dbReference type="AlphaFoldDB" id="A0A2T2P3U7"/>
<keyword evidence="1" id="KW-0812">Transmembrane</keyword>
<dbReference type="Proteomes" id="UP000240883">
    <property type="component" value="Unassembled WGS sequence"/>
</dbReference>
<evidence type="ECO:0000256" key="1">
    <source>
        <dbReference type="SAM" id="Phobius"/>
    </source>
</evidence>
<organism evidence="3 4">
    <name type="scientific">Corynespora cassiicola Philippines</name>
    <dbReference type="NCBI Taxonomy" id="1448308"/>
    <lineage>
        <taxon>Eukaryota</taxon>
        <taxon>Fungi</taxon>
        <taxon>Dikarya</taxon>
        <taxon>Ascomycota</taxon>
        <taxon>Pezizomycotina</taxon>
        <taxon>Dothideomycetes</taxon>
        <taxon>Pleosporomycetidae</taxon>
        <taxon>Pleosporales</taxon>
        <taxon>Corynesporascaceae</taxon>
        <taxon>Corynespora</taxon>
    </lineage>
</organism>
<reference evidence="3 4" key="1">
    <citation type="journal article" date="2018" name="Front. Microbiol.">
        <title>Genome-Wide Analysis of Corynespora cassiicola Leaf Fall Disease Putative Effectors.</title>
        <authorList>
            <person name="Lopez D."/>
            <person name="Ribeiro S."/>
            <person name="Label P."/>
            <person name="Fumanal B."/>
            <person name="Venisse J.S."/>
            <person name="Kohler A."/>
            <person name="de Oliveira R.R."/>
            <person name="Labutti K."/>
            <person name="Lipzen A."/>
            <person name="Lail K."/>
            <person name="Bauer D."/>
            <person name="Ohm R.A."/>
            <person name="Barry K.W."/>
            <person name="Spatafora J."/>
            <person name="Grigoriev I.V."/>
            <person name="Martin F.M."/>
            <person name="Pujade-Renaud V."/>
        </authorList>
    </citation>
    <scope>NUCLEOTIDE SEQUENCE [LARGE SCALE GENOMIC DNA]</scope>
    <source>
        <strain evidence="3 4">Philippines</strain>
    </source>
</reference>
<protein>
    <submittedName>
        <fullName evidence="3">Uncharacterized protein</fullName>
    </submittedName>
</protein>
<keyword evidence="2" id="KW-0732">Signal</keyword>
<evidence type="ECO:0000313" key="4">
    <source>
        <dbReference type="Proteomes" id="UP000240883"/>
    </source>
</evidence>
<sequence length="147" mass="15889">MQQQPHLGISLLSWLLGAPQCYLGSWGIPETMHVVSNLGSHSFLTQAVLSLRRQRAFLSPTSPIARHVLAPVALALVCSTSDLALTLAHAMDVSKGTILFLLFLSLTASIVHGGFIHSSLSVSILEVLLQHSLATRCELKKAWKVNV</sequence>
<keyword evidence="4" id="KW-1185">Reference proteome</keyword>
<feature type="signal peptide" evidence="2">
    <location>
        <begin position="1"/>
        <end position="27"/>
    </location>
</feature>